<dbReference type="GO" id="GO:0000271">
    <property type="term" value="P:polysaccharide biosynthetic process"/>
    <property type="evidence" value="ECO:0007669"/>
    <property type="project" value="TreeGrafter"/>
</dbReference>
<evidence type="ECO:0000313" key="2">
    <source>
        <dbReference type="EMBL" id="TXN12319.1"/>
    </source>
</evidence>
<dbReference type="InterPro" id="IPR015424">
    <property type="entry name" value="PyrdxlP-dep_Trfase"/>
</dbReference>
<dbReference type="InterPro" id="IPR015422">
    <property type="entry name" value="PyrdxlP-dep_Trfase_small"/>
</dbReference>
<dbReference type="GO" id="GO:0008483">
    <property type="term" value="F:transaminase activity"/>
    <property type="evidence" value="ECO:0007669"/>
    <property type="project" value="UniProtKB-KW"/>
</dbReference>
<dbReference type="PANTHER" id="PTHR30244:SF36">
    <property type="entry name" value="3-OXO-GLUCOSE-6-PHOSPHATE:GLUTAMATE AMINOTRANSFERASE"/>
    <property type="match status" value="1"/>
</dbReference>
<accession>A0AA46L1S4</accession>
<proteinExistence type="predicted"/>
<protein>
    <submittedName>
        <fullName evidence="2">Aminotransferase</fullName>
    </submittedName>
</protein>
<dbReference type="Proteomes" id="UP000321504">
    <property type="component" value="Unassembled WGS sequence"/>
</dbReference>
<sequence>PNIILPEVAEPEAHVWHLFVVRSSNRDALVKHLSEHGVQTQVHYPIAPHKQQAYKEFSHLSLPLTEQLQNEVLSLPMSPYLSEQERNVVVDAVNSFEA</sequence>
<name>A0AA46L1S4_VIBPH</name>
<feature type="non-terminal residue" evidence="2">
    <location>
        <position position="1"/>
    </location>
</feature>
<dbReference type="AlphaFoldDB" id="A0AA46L1S4"/>
<dbReference type="GO" id="GO:0030170">
    <property type="term" value="F:pyridoxal phosphate binding"/>
    <property type="evidence" value="ECO:0007669"/>
    <property type="project" value="TreeGrafter"/>
</dbReference>
<gene>
    <name evidence="2" type="ORF">FVP01_24415</name>
</gene>
<keyword evidence="2" id="KW-0808">Transferase</keyword>
<dbReference type="SUPFAM" id="SSF53383">
    <property type="entry name" value="PLP-dependent transferases"/>
    <property type="match status" value="1"/>
</dbReference>
<dbReference type="RefSeq" id="WP_187266649.1">
    <property type="nucleotide sequence ID" value="NZ_VRMQ01000016.1"/>
</dbReference>
<evidence type="ECO:0000313" key="3">
    <source>
        <dbReference type="Proteomes" id="UP000321504"/>
    </source>
</evidence>
<organism evidence="2 3">
    <name type="scientific">Vibrio parahaemolyticus</name>
    <dbReference type="NCBI Taxonomy" id="670"/>
    <lineage>
        <taxon>Bacteria</taxon>
        <taxon>Pseudomonadati</taxon>
        <taxon>Pseudomonadota</taxon>
        <taxon>Gammaproteobacteria</taxon>
        <taxon>Vibrionales</taxon>
        <taxon>Vibrionaceae</taxon>
        <taxon>Vibrio</taxon>
    </lineage>
</organism>
<dbReference type="PANTHER" id="PTHR30244">
    <property type="entry name" value="TRANSAMINASE"/>
    <property type="match status" value="1"/>
</dbReference>
<dbReference type="Gene3D" id="3.90.1150.10">
    <property type="entry name" value="Aspartate Aminotransferase, domain 1"/>
    <property type="match status" value="1"/>
</dbReference>
<reference evidence="2 3" key="1">
    <citation type="submission" date="2019-08" db="EMBL/GenBank/DDBJ databases">
        <title>Emerging of two pre-pandemic pathogenic O4:KUT lineages of Vibrio parahaemolyticus in coastal eastern China.</title>
        <authorList>
            <person name="Yu H."/>
        </authorList>
    </citation>
    <scope>NUCLEOTIDE SEQUENCE [LARGE SCALE GENOMIC DNA]</scope>
    <source>
        <strain evidence="2 3">HZ17-383</strain>
    </source>
</reference>
<dbReference type="Pfam" id="PF01041">
    <property type="entry name" value="DegT_DnrJ_EryC1"/>
    <property type="match status" value="1"/>
</dbReference>
<comment type="caution">
    <text evidence="2">The sequence shown here is derived from an EMBL/GenBank/DDBJ whole genome shotgun (WGS) entry which is preliminary data.</text>
</comment>
<keyword evidence="2" id="KW-0032">Aminotransferase</keyword>
<dbReference type="InterPro" id="IPR000653">
    <property type="entry name" value="DegT/StrS_aminotransferase"/>
</dbReference>
<dbReference type="EMBL" id="VRMQ01000016">
    <property type="protein sequence ID" value="TXN12319.1"/>
    <property type="molecule type" value="Genomic_DNA"/>
</dbReference>
<evidence type="ECO:0000256" key="1">
    <source>
        <dbReference type="ARBA" id="ARBA00022898"/>
    </source>
</evidence>
<keyword evidence="1" id="KW-0663">Pyridoxal phosphate</keyword>